<feature type="compositionally biased region" description="Low complexity" evidence="1">
    <location>
        <begin position="278"/>
        <end position="291"/>
    </location>
</feature>
<evidence type="ECO:0000313" key="2">
    <source>
        <dbReference type="EMBL" id="KAK3688731.1"/>
    </source>
</evidence>
<reference evidence="2" key="1">
    <citation type="journal article" date="2023" name="Mol. Phylogenet. Evol.">
        <title>Genome-scale phylogeny and comparative genomics of the fungal order Sordariales.</title>
        <authorList>
            <person name="Hensen N."/>
            <person name="Bonometti L."/>
            <person name="Westerberg I."/>
            <person name="Brannstrom I.O."/>
            <person name="Guillou S."/>
            <person name="Cros-Aarteil S."/>
            <person name="Calhoun S."/>
            <person name="Haridas S."/>
            <person name="Kuo A."/>
            <person name="Mondo S."/>
            <person name="Pangilinan J."/>
            <person name="Riley R."/>
            <person name="LaButti K."/>
            <person name="Andreopoulos B."/>
            <person name="Lipzen A."/>
            <person name="Chen C."/>
            <person name="Yan M."/>
            <person name="Daum C."/>
            <person name="Ng V."/>
            <person name="Clum A."/>
            <person name="Steindorff A."/>
            <person name="Ohm R.A."/>
            <person name="Martin F."/>
            <person name="Silar P."/>
            <person name="Natvig D.O."/>
            <person name="Lalanne C."/>
            <person name="Gautier V."/>
            <person name="Ament-Velasquez S.L."/>
            <person name="Kruys A."/>
            <person name="Hutchinson M.I."/>
            <person name="Powell A.J."/>
            <person name="Barry K."/>
            <person name="Miller A.N."/>
            <person name="Grigoriev I.V."/>
            <person name="Debuchy R."/>
            <person name="Gladieux P."/>
            <person name="Hiltunen Thoren M."/>
            <person name="Johannesson H."/>
        </authorList>
    </citation>
    <scope>NUCLEOTIDE SEQUENCE</scope>
    <source>
        <strain evidence="2">CBS 314.62</strain>
    </source>
</reference>
<gene>
    <name evidence="2" type="ORF">B0T22DRAFT_479963</name>
</gene>
<reference evidence="2" key="2">
    <citation type="submission" date="2023-06" db="EMBL/GenBank/DDBJ databases">
        <authorList>
            <consortium name="Lawrence Berkeley National Laboratory"/>
            <person name="Haridas S."/>
            <person name="Hensen N."/>
            <person name="Bonometti L."/>
            <person name="Westerberg I."/>
            <person name="Brannstrom I.O."/>
            <person name="Guillou S."/>
            <person name="Cros-Aarteil S."/>
            <person name="Calhoun S."/>
            <person name="Kuo A."/>
            <person name="Mondo S."/>
            <person name="Pangilinan J."/>
            <person name="Riley R."/>
            <person name="Labutti K."/>
            <person name="Andreopoulos B."/>
            <person name="Lipzen A."/>
            <person name="Chen C."/>
            <person name="Yanf M."/>
            <person name="Daum C."/>
            <person name="Ng V."/>
            <person name="Clum A."/>
            <person name="Steindorff A."/>
            <person name="Ohm R."/>
            <person name="Martin F."/>
            <person name="Silar P."/>
            <person name="Natvig D."/>
            <person name="Lalanne C."/>
            <person name="Gautier V."/>
            <person name="Ament-Velasquez S.L."/>
            <person name="Kruys A."/>
            <person name="Hutchinson M.I."/>
            <person name="Powell A.J."/>
            <person name="Barry K."/>
            <person name="Miller A.N."/>
            <person name="Grigoriev I.V."/>
            <person name="Debuchy R."/>
            <person name="Gladieux P."/>
            <person name="Thoren M.H."/>
            <person name="Johannesson H."/>
        </authorList>
    </citation>
    <scope>NUCLEOTIDE SEQUENCE</scope>
    <source>
        <strain evidence="2">CBS 314.62</strain>
    </source>
</reference>
<dbReference type="EMBL" id="JAULSO010000002">
    <property type="protein sequence ID" value="KAK3688731.1"/>
    <property type="molecule type" value="Genomic_DNA"/>
</dbReference>
<proteinExistence type="predicted"/>
<feature type="region of interest" description="Disordered" evidence="1">
    <location>
        <begin position="151"/>
        <end position="187"/>
    </location>
</feature>
<feature type="compositionally biased region" description="Basic and acidic residues" evidence="1">
    <location>
        <begin position="292"/>
        <end position="323"/>
    </location>
</feature>
<dbReference type="AlphaFoldDB" id="A0AAE0X9V7"/>
<name>A0AAE0X9V7_9PEZI</name>
<evidence type="ECO:0000256" key="1">
    <source>
        <dbReference type="SAM" id="MobiDB-lite"/>
    </source>
</evidence>
<accession>A0AAE0X9V7</accession>
<dbReference type="Proteomes" id="UP001270362">
    <property type="component" value="Unassembled WGS sequence"/>
</dbReference>
<feature type="region of interest" description="Disordered" evidence="1">
    <location>
        <begin position="52"/>
        <end position="80"/>
    </location>
</feature>
<keyword evidence="3" id="KW-1185">Reference proteome</keyword>
<organism evidence="2 3">
    <name type="scientific">Podospora appendiculata</name>
    <dbReference type="NCBI Taxonomy" id="314037"/>
    <lineage>
        <taxon>Eukaryota</taxon>
        <taxon>Fungi</taxon>
        <taxon>Dikarya</taxon>
        <taxon>Ascomycota</taxon>
        <taxon>Pezizomycotina</taxon>
        <taxon>Sordariomycetes</taxon>
        <taxon>Sordariomycetidae</taxon>
        <taxon>Sordariales</taxon>
        <taxon>Podosporaceae</taxon>
        <taxon>Podospora</taxon>
    </lineage>
</organism>
<protein>
    <submittedName>
        <fullName evidence="2">Uncharacterized protein</fullName>
    </submittedName>
</protein>
<comment type="caution">
    <text evidence="2">The sequence shown here is derived from an EMBL/GenBank/DDBJ whole genome shotgun (WGS) entry which is preliminary data.</text>
</comment>
<sequence>MCNYIENRCSGCGCVDYRRVLDCFYLNGRIHGPHGRPSSIIGRSNDYTCRRCRGDPPRGPPFDTVDPSHLNTTDSHTVPRLDDDIGPGALPDPGDQGIDPAAIYSGVPVQNLPKGTPGWPPARRILTRMCSGAAIVTGLSLLSHNLYRHSVPTKESPRHTALTTRTSFRRETQSNEHAASSPASKVDKVVHPAAELPGDPASDAKPDGLGCLAIRVTVTATLPPAVIKRGSIARQLEHDVHTFHSKMPRSTDNLSPPHHPSGRALNIVDPNKGTLANQEPAAVQKPAAEAASPEKKPDKNEETADADSKTRKKHDGETAKEKA</sequence>
<feature type="region of interest" description="Disordered" evidence="1">
    <location>
        <begin position="246"/>
        <end position="323"/>
    </location>
</feature>
<evidence type="ECO:0000313" key="3">
    <source>
        <dbReference type="Proteomes" id="UP001270362"/>
    </source>
</evidence>